<organism evidence="1 2">
    <name type="scientific">Streptomyces caeruleatus</name>
    <dbReference type="NCBI Taxonomy" id="661399"/>
    <lineage>
        <taxon>Bacteria</taxon>
        <taxon>Bacillati</taxon>
        <taxon>Actinomycetota</taxon>
        <taxon>Actinomycetes</taxon>
        <taxon>Kitasatosporales</taxon>
        <taxon>Streptomycetaceae</taxon>
        <taxon>Streptomyces</taxon>
    </lineage>
</organism>
<dbReference type="AlphaFoldDB" id="A0A101TI54"/>
<name>A0A101TI54_9ACTN</name>
<evidence type="ECO:0000313" key="2">
    <source>
        <dbReference type="Proteomes" id="UP000053429"/>
    </source>
</evidence>
<gene>
    <name evidence="1" type="ORF">AQJ67_39580</name>
</gene>
<proteinExistence type="predicted"/>
<keyword evidence="2" id="KW-1185">Reference proteome</keyword>
<dbReference type="RefSeq" id="WP_062724350.1">
    <property type="nucleotide sequence ID" value="NZ_KQ948943.1"/>
</dbReference>
<reference evidence="1 2" key="1">
    <citation type="submission" date="2015-10" db="EMBL/GenBank/DDBJ databases">
        <title>Draft genome sequence of Streptomyces caeruleatus NRRL B-24802, type strain for the species Streptomyces caeruleatus.</title>
        <authorList>
            <person name="Ruckert C."/>
            <person name="Winkler A."/>
            <person name="Kalinowski J."/>
            <person name="Kampfer P."/>
            <person name="Glaeser S."/>
        </authorList>
    </citation>
    <scope>NUCLEOTIDE SEQUENCE [LARGE SCALE GENOMIC DNA]</scope>
    <source>
        <strain evidence="1 2">NRRL B-24802</strain>
    </source>
</reference>
<accession>A0A101TI54</accession>
<dbReference type="EMBL" id="LMWY01000057">
    <property type="protein sequence ID" value="KUN92808.1"/>
    <property type="molecule type" value="Genomic_DNA"/>
</dbReference>
<dbReference type="Proteomes" id="UP000053429">
    <property type="component" value="Unassembled WGS sequence"/>
</dbReference>
<sequence length="236" mass="25770">MSSAVLDAALADIAAAFSGCASPAETGCGYCHAPEETAYLRTPDVPIPVDTVQYYLFEVPDHFDDHPAVMRRLLPQGARAMADGSLGSIGYGAHGLSRVDWRSWPPEQTAAIEAFLRAWWQDALATPEPPYAIDTVFDTCATIARTVTPFLEGWVPGPIADAHLARCADVWLYDLLSDDSPFSWWYDDTVDAGVSDLRAWLTGHGAARLHAAGEYGLATRAEVLALPQSERWDRLY</sequence>
<dbReference type="OrthoDB" id="4535590at2"/>
<comment type="caution">
    <text evidence="1">The sequence shown here is derived from an EMBL/GenBank/DDBJ whole genome shotgun (WGS) entry which is preliminary data.</text>
</comment>
<protein>
    <submittedName>
        <fullName evidence="1">Uncharacterized protein</fullName>
    </submittedName>
</protein>
<evidence type="ECO:0000313" key="1">
    <source>
        <dbReference type="EMBL" id="KUN92808.1"/>
    </source>
</evidence>